<evidence type="ECO:0000259" key="6">
    <source>
        <dbReference type="SMART" id="SM00849"/>
    </source>
</evidence>
<evidence type="ECO:0000256" key="2">
    <source>
        <dbReference type="ARBA" id="ARBA00007749"/>
    </source>
</evidence>
<protein>
    <submittedName>
        <fullName evidence="7">N-acyl homoserine lactonase family protein</fullName>
    </submittedName>
</protein>
<keyword evidence="4" id="KW-0378">Hydrolase</keyword>
<evidence type="ECO:0000256" key="5">
    <source>
        <dbReference type="ARBA" id="ARBA00022833"/>
    </source>
</evidence>
<dbReference type="Gene3D" id="3.60.15.10">
    <property type="entry name" value="Ribonuclease Z/Hydroxyacylglutathione hydrolase-like"/>
    <property type="match status" value="1"/>
</dbReference>
<keyword evidence="3" id="KW-0479">Metal-binding</keyword>
<dbReference type="EMBL" id="JBHSSI010000034">
    <property type="protein sequence ID" value="MFC6260557.1"/>
    <property type="molecule type" value="Genomic_DNA"/>
</dbReference>
<dbReference type="PANTHER" id="PTHR42978:SF2">
    <property type="entry name" value="102 KBASES UNSTABLE REGION: FROM 1 TO 119443"/>
    <property type="match status" value="1"/>
</dbReference>
<evidence type="ECO:0000313" key="8">
    <source>
        <dbReference type="Proteomes" id="UP001596283"/>
    </source>
</evidence>
<feature type="domain" description="Metallo-beta-lactamase" evidence="6">
    <location>
        <begin position="41"/>
        <end position="257"/>
    </location>
</feature>
<keyword evidence="5" id="KW-0862">Zinc</keyword>
<dbReference type="SMART" id="SM00849">
    <property type="entry name" value="Lactamase_B"/>
    <property type="match status" value="1"/>
</dbReference>
<comment type="cofactor">
    <cofactor evidence="1">
        <name>Zn(2+)</name>
        <dbReference type="ChEBI" id="CHEBI:29105"/>
    </cofactor>
</comment>
<dbReference type="PANTHER" id="PTHR42978">
    <property type="entry name" value="QUORUM-QUENCHING LACTONASE YTNP-RELATED-RELATED"/>
    <property type="match status" value="1"/>
</dbReference>
<gene>
    <name evidence="7" type="ORF">ACFP1C_06295</name>
</gene>
<dbReference type="Proteomes" id="UP001596283">
    <property type="component" value="Unassembled WGS sequence"/>
</dbReference>
<dbReference type="RefSeq" id="WP_125686321.1">
    <property type="nucleotide sequence ID" value="NZ_JBHSSI010000034.1"/>
</dbReference>
<evidence type="ECO:0000256" key="4">
    <source>
        <dbReference type="ARBA" id="ARBA00022801"/>
    </source>
</evidence>
<comment type="similarity">
    <text evidence="2">Belongs to the metallo-beta-lactamase superfamily.</text>
</comment>
<proteinExistence type="inferred from homology"/>
<dbReference type="Pfam" id="PF00753">
    <property type="entry name" value="Lactamase_B"/>
    <property type="match status" value="1"/>
</dbReference>
<dbReference type="InterPro" id="IPR036866">
    <property type="entry name" value="RibonucZ/Hydroxyglut_hydro"/>
</dbReference>
<evidence type="ECO:0000313" key="7">
    <source>
        <dbReference type="EMBL" id="MFC6260557.1"/>
    </source>
</evidence>
<sequence>MMKISIWHTGLVRVDEATPFRNSSRLPLGLGRGREHQVVLPVSSYLIEHPNGPILVDAGWSQKVRQHPVQELGLTRFAAKPVLPASWSVTEHLQRRGILTSDLNCVLMSHLDTDHVSGLLDVNPTQPVYVSERELAAGNARFNVRYVKRMWQGLRMTEIPYQQTHHGPLGWSWDLFNDGRIELILTPGHSAGLMTIKVTGDDGHYVLLASDVGYDQLNLTKLLLPGILTSATQEMAALGWVQACAADPRCDRVIFNHDRQVREGVLTV</sequence>
<accession>A0ABW1TH44</accession>
<evidence type="ECO:0000256" key="3">
    <source>
        <dbReference type="ARBA" id="ARBA00022723"/>
    </source>
</evidence>
<evidence type="ECO:0000256" key="1">
    <source>
        <dbReference type="ARBA" id="ARBA00001947"/>
    </source>
</evidence>
<organism evidence="7 8">
    <name type="scientific">Levilactobacillus fujinensis</name>
    <dbReference type="NCBI Taxonomy" id="2486024"/>
    <lineage>
        <taxon>Bacteria</taxon>
        <taxon>Bacillati</taxon>
        <taxon>Bacillota</taxon>
        <taxon>Bacilli</taxon>
        <taxon>Lactobacillales</taxon>
        <taxon>Lactobacillaceae</taxon>
        <taxon>Levilactobacillus</taxon>
    </lineage>
</organism>
<dbReference type="CDD" id="cd07729">
    <property type="entry name" value="AHL_lactonase_MBL-fold"/>
    <property type="match status" value="1"/>
</dbReference>
<reference evidence="8" key="1">
    <citation type="journal article" date="2019" name="Int. J. Syst. Evol. Microbiol.">
        <title>The Global Catalogue of Microorganisms (GCM) 10K type strain sequencing project: providing services to taxonomists for standard genome sequencing and annotation.</title>
        <authorList>
            <consortium name="The Broad Institute Genomics Platform"/>
            <consortium name="The Broad Institute Genome Sequencing Center for Infectious Disease"/>
            <person name="Wu L."/>
            <person name="Ma J."/>
        </authorList>
    </citation>
    <scope>NUCLEOTIDE SEQUENCE [LARGE SCALE GENOMIC DNA]</scope>
    <source>
        <strain evidence="8">CCM 8908</strain>
    </source>
</reference>
<comment type="caution">
    <text evidence="7">The sequence shown here is derived from an EMBL/GenBank/DDBJ whole genome shotgun (WGS) entry which is preliminary data.</text>
</comment>
<dbReference type="SUPFAM" id="SSF56281">
    <property type="entry name" value="Metallo-hydrolase/oxidoreductase"/>
    <property type="match status" value="1"/>
</dbReference>
<dbReference type="InterPro" id="IPR001279">
    <property type="entry name" value="Metallo-B-lactamas"/>
</dbReference>
<name>A0ABW1TH44_9LACO</name>
<dbReference type="InterPro" id="IPR051013">
    <property type="entry name" value="MBL_superfamily_lactonases"/>
</dbReference>
<keyword evidence="8" id="KW-1185">Reference proteome</keyword>